<dbReference type="Proteomes" id="UP001549307">
    <property type="component" value="Unassembled WGS sequence"/>
</dbReference>
<evidence type="ECO:0000256" key="3">
    <source>
        <dbReference type="ARBA" id="ARBA00023163"/>
    </source>
</evidence>
<dbReference type="GeneID" id="92751196"/>
<evidence type="ECO:0000256" key="1">
    <source>
        <dbReference type="ARBA" id="ARBA00023015"/>
    </source>
</evidence>
<evidence type="ECO:0000313" key="6">
    <source>
        <dbReference type="EMBL" id="MET4538461.1"/>
    </source>
</evidence>
<evidence type="ECO:0000259" key="4">
    <source>
        <dbReference type="PROSITE" id="PS51077"/>
    </source>
</evidence>
<dbReference type="PANTHER" id="PTHR30136:SF24">
    <property type="entry name" value="HTH-TYPE TRANSCRIPTIONAL REPRESSOR ALLR"/>
    <property type="match status" value="1"/>
</dbReference>
<keyword evidence="7" id="KW-1185">Reference proteome</keyword>
<dbReference type="Pfam" id="PF01614">
    <property type="entry name" value="IclR_C"/>
    <property type="match status" value="1"/>
</dbReference>
<dbReference type="InterPro" id="IPR036388">
    <property type="entry name" value="WH-like_DNA-bd_sf"/>
</dbReference>
<feature type="domain" description="IclR-ED" evidence="5">
    <location>
        <begin position="71"/>
        <end position="250"/>
    </location>
</feature>
<feature type="domain" description="HTH iclR-type" evidence="4">
    <location>
        <begin position="10"/>
        <end position="70"/>
    </location>
</feature>
<gene>
    <name evidence="6" type="ORF">ABIE37_000216</name>
</gene>
<proteinExistence type="predicted"/>
<dbReference type="InterPro" id="IPR005471">
    <property type="entry name" value="Tscrpt_reg_IclR_N"/>
</dbReference>
<keyword evidence="2 6" id="KW-0238">DNA-binding</keyword>
<organism evidence="6 7">
    <name type="scientific">Arthrobacter bambusae</name>
    <dbReference type="NCBI Taxonomy" id="1338426"/>
    <lineage>
        <taxon>Bacteria</taxon>
        <taxon>Bacillati</taxon>
        <taxon>Actinomycetota</taxon>
        <taxon>Actinomycetes</taxon>
        <taxon>Micrococcales</taxon>
        <taxon>Micrococcaceae</taxon>
        <taxon>Arthrobacter</taxon>
    </lineage>
</organism>
<dbReference type="SUPFAM" id="SSF46785">
    <property type="entry name" value="Winged helix' DNA-binding domain"/>
    <property type="match status" value="1"/>
</dbReference>
<evidence type="ECO:0000256" key="2">
    <source>
        <dbReference type="ARBA" id="ARBA00023125"/>
    </source>
</evidence>
<keyword evidence="1" id="KW-0805">Transcription regulation</keyword>
<keyword evidence="3" id="KW-0804">Transcription</keyword>
<sequence length="267" mass="28101">MAGNSSTPGQSVSAKIFLVLDAFAGERTVLSMSDIARFTALPTSTVHRLIQDMVTWGGLERTSGGYAIGVRLWEIAARSNRSYGLREAAMPFLQSLWETTKAHVLIAVMDGNDALLIERIAGTRGVPAAGRAGGRLPLHASSSGKVLLAYAGPEIRDAVLASPLARYTTNTHTDPEVLRLELDRIRNDGVATSENELTPGSVSCAAPVFGPPEVGIAAVSLLSSPGARDLKEMKLLVQMAARGLSHTLAGSHAASTISPRLHRQAGS</sequence>
<dbReference type="InterPro" id="IPR050707">
    <property type="entry name" value="HTH_MetabolicPath_Reg"/>
</dbReference>
<dbReference type="RefSeq" id="WP_354225896.1">
    <property type="nucleotide sequence ID" value="NZ_JBEPSN010000001.1"/>
</dbReference>
<dbReference type="PANTHER" id="PTHR30136">
    <property type="entry name" value="HELIX-TURN-HELIX TRANSCRIPTIONAL REGULATOR, ICLR FAMILY"/>
    <property type="match status" value="1"/>
</dbReference>
<dbReference type="Gene3D" id="3.30.450.40">
    <property type="match status" value="1"/>
</dbReference>
<evidence type="ECO:0000313" key="7">
    <source>
        <dbReference type="Proteomes" id="UP001549307"/>
    </source>
</evidence>
<dbReference type="EMBL" id="JBEPSN010000001">
    <property type="protein sequence ID" value="MET4538461.1"/>
    <property type="molecule type" value="Genomic_DNA"/>
</dbReference>
<dbReference type="InterPro" id="IPR036390">
    <property type="entry name" value="WH_DNA-bd_sf"/>
</dbReference>
<accession>A0ABV2P145</accession>
<dbReference type="SUPFAM" id="SSF55781">
    <property type="entry name" value="GAF domain-like"/>
    <property type="match status" value="1"/>
</dbReference>
<reference evidence="6 7" key="1">
    <citation type="submission" date="2024-06" db="EMBL/GenBank/DDBJ databases">
        <title>Sorghum-associated microbial communities from plants grown in Nebraska, USA.</title>
        <authorList>
            <person name="Schachtman D."/>
        </authorList>
    </citation>
    <scope>NUCLEOTIDE SEQUENCE [LARGE SCALE GENOMIC DNA]</scope>
    <source>
        <strain evidence="6 7">3552</strain>
    </source>
</reference>
<evidence type="ECO:0000259" key="5">
    <source>
        <dbReference type="PROSITE" id="PS51078"/>
    </source>
</evidence>
<comment type="caution">
    <text evidence="6">The sequence shown here is derived from an EMBL/GenBank/DDBJ whole genome shotgun (WGS) entry which is preliminary data.</text>
</comment>
<dbReference type="GO" id="GO:0003677">
    <property type="term" value="F:DNA binding"/>
    <property type="evidence" value="ECO:0007669"/>
    <property type="project" value="UniProtKB-KW"/>
</dbReference>
<dbReference type="Gene3D" id="1.10.10.10">
    <property type="entry name" value="Winged helix-like DNA-binding domain superfamily/Winged helix DNA-binding domain"/>
    <property type="match status" value="1"/>
</dbReference>
<dbReference type="InterPro" id="IPR029016">
    <property type="entry name" value="GAF-like_dom_sf"/>
</dbReference>
<dbReference type="Pfam" id="PF09339">
    <property type="entry name" value="HTH_IclR"/>
    <property type="match status" value="1"/>
</dbReference>
<dbReference type="InterPro" id="IPR014757">
    <property type="entry name" value="Tscrpt_reg_IclR_C"/>
</dbReference>
<protein>
    <submittedName>
        <fullName evidence="6">DNA-binding IclR family transcriptional regulator</fullName>
    </submittedName>
</protein>
<dbReference type="SMART" id="SM00346">
    <property type="entry name" value="HTH_ICLR"/>
    <property type="match status" value="1"/>
</dbReference>
<dbReference type="PROSITE" id="PS51077">
    <property type="entry name" value="HTH_ICLR"/>
    <property type="match status" value="1"/>
</dbReference>
<dbReference type="PROSITE" id="PS51078">
    <property type="entry name" value="ICLR_ED"/>
    <property type="match status" value="1"/>
</dbReference>
<name>A0ABV2P145_9MICC</name>